<dbReference type="AlphaFoldDB" id="A0AAN9XYU6"/>
<evidence type="ECO:0000313" key="11">
    <source>
        <dbReference type="EMBL" id="KAK7575881.1"/>
    </source>
</evidence>
<dbReference type="PANTHER" id="PTHR24300">
    <property type="entry name" value="CYTOCHROME P450 508A4-RELATED"/>
    <property type="match status" value="1"/>
</dbReference>
<keyword evidence="6 8" id="KW-0408">Iron</keyword>
<evidence type="ECO:0000256" key="4">
    <source>
        <dbReference type="ARBA" id="ARBA00022723"/>
    </source>
</evidence>
<gene>
    <name evidence="11" type="ORF">V9T40_012167</name>
</gene>
<dbReference type="EMBL" id="JBBCAQ010000036">
    <property type="protein sequence ID" value="KAK7575881.1"/>
    <property type="molecule type" value="Genomic_DNA"/>
</dbReference>
<evidence type="ECO:0000256" key="5">
    <source>
        <dbReference type="ARBA" id="ARBA00023002"/>
    </source>
</evidence>
<keyword evidence="10" id="KW-0732">Signal</keyword>
<keyword evidence="4 8" id="KW-0479">Metal-binding</keyword>
<comment type="caution">
    <text evidence="11">The sequence shown here is derived from an EMBL/GenBank/DDBJ whole genome shotgun (WGS) entry which is preliminary data.</text>
</comment>
<dbReference type="GO" id="GO:0020037">
    <property type="term" value="F:heme binding"/>
    <property type="evidence" value="ECO:0007669"/>
    <property type="project" value="InterPro"/>
</dbReference>
<dbReference type="FunFam" id="1.10.630.10:FF:000036">
    <property type="entry name" value="CYtochrome P450 family"/>
    <property type="match status" value="1"/>
</dbReference>
<keyword evidence="7 9" id="KW-0503">Monooxygenase</keyword>
<dbReference type="PRINTS" id="PR00463">
    <property type="entry name" value="EP450I"/>
</dbReference>
<keyword evidence="12" id="KW-1185">Reference proteome</keyword>
<dbReference type="GO" id="GO:0006805">
    <property type="term" value="P:xenobiotic metabolic process"/>
    <property type="evidence" value="ECO:0007669"/>
    <property type="project" value="TreeGrafter"/>
</dbReference>
<feature type="binding site" description="axial binding residue" evidence="8">
    <location>
        <position position="436"/>
    </location>
    <ligand>
        <name>heme</name>
        <dbReference type="ChEBI" id="CHEBI:30413"/>
    </ligand>
    <ligandPart>
        <name>Fe</name>
        <dbReference type="ChEBI" id="CHEBI:18248"/>
    </ligandPart>
</feature>
<sequence length="494" mass="56730">MLSLILLIFVLCLSLAYILADVRKPKGYPPGPIWLPLVGCYPYLKKLHLKKKYLHLAGSVLHEIYGPVVGLKLGFDKVVLVSGYKGFKEICGNEYFDGRPDGLFFRLRSFGERLGVVFVDGPFRHEQKKFTMNVLRKLGYGSHPMHDIIVREVQELVKIIESNCEEPFQINNLFDMHALNVIWTLLAGYRFSSDDKRLPKLLELVHKVFQTAEISGGVINQMPFLKYIAPDLSSYNILANFFDEMMSFLQDIVNKHNPADDQNFISIFSKKIRENDGMKDTPFTKKQLLVTLQDLFMAGTETTSNTLVFAAYHLIKNPQVQKKIHAELDREMGTDEIPTMEHRNRLIYLEATIMEVLRISSLVPLTLPHKALRTEKLMGYTIPKDTILLPSIWSVHMDEKYWKDPHEFCPDRFIDENGKIIQHSHFMPFGTGRRKCLGEVLAKTSLFIFLAVLLKKFELQSPVNDLSVEVIEGVTLTLAPFKIKFTPRHLPSEM</sequence>
<evidence type="ECO:0000256" key="8">
    <source>
        <dbReference type="PIRSR" id="PIRSR602401-1"/>
    </source>
</evidence>
<organism evidence="11 12">
    <name type="scientific">Parthenolecanium corni</name>
    <dbReference type="NCBI Taxonomy" id="536013"/>
    <lineage>
        <taxon>Eukaryota</taxon>
        <taxon>Metazoa</taxon>
        <taxon>Ecdysozoa</taxon>
        <taxon>Arthropoda</taxon>
        <taxon>Hexapoda</taxon>
        <taxon>Insecta</taxon>
        <taxon>Pterygota</taxon>
        <taxon>Neoptera</taxon>
        <taxon>Paraneoptera</taxon>
        <taxon>Hemiptera</taxon>
        <taxon>Sternorrhyncha</taxon>
        <taxon>Coccoidea</taxon>
        <taxon>Coccidae</taxon>
        <taxon>Parthenolecanium</taxon>
    </lineage>
</organism>
<feature type="chain" id="PRO_5043010490" description="Cytochrome P450" evidence="10">
    <location>
        <begin position="21"/>
        <end position="494"/>
    </location>
</feature>
<dbReference type="PROSITE" id="PS00086">
    <property type="entry name" value="CYTOCHROME_P450"/>
    <property type="match status" value="1"/>
</dbReference>
<comment type="similarity">
    <text evidence="2 9">Belongs to the cytochrome P450 family.</text>
</comment>
<evidence type="ECO:0000256" key="6">
    <source>
        <dbReference type="ARBA" id="ARBA00023004"/>
    </source>
</evidence>
<dbReference type="GO" id="GO:0016712">
    <property type="term" value="F:oxidoreductase activity, acting on paired donors, with incorporation or reduction of molecular oxygen, reduced flavin or flavoprotein as one donor, and incorporation of one atom of oxygen"/>
    <property type="evidence" value="ECO:0007669"/>
    <property type="project" value="TreeGrafter"/>
</dbReference>
<dbReference type="Pfam" id="PF00067">
    <property type="entry name" value="p450"/>
    <property type="match status" value="1"/>
</dbReference>
<dbReference type="GO" id="GO:0005506">
    <property type="term" value="F:iron ion binding"/>
    <property type="evidence" value="ECO:0007669"/>
    <property type="project" value="InterPro"/>
</dbReference>
<feature type="signal peptide" evidence="10">
    <location>
        <begin position="1"/>
        <end position="20"/>
    </location>
</feature>
<dbReference type="GO" id="GO:0006082">
    <property type="term" value="P:organic acid metabolic process"/>
    <property type="evidence" value="ECO:0007669"/>
    <property type="project" value="TreeGrafter"/>
</dbReference>
<dbReference type="InterPro" id="IPR001128">
    <property type="entry name" value="Cyt_P450"/>
</dbReference>
<evidence type="ECO:0000256" key="10">
    <source>
        <dbReference type="SAM" id="SignalP"/>
    </source>
</evidence>
<comment type="cofactor">
    <cofactor evidence="1 8">
        <name>heme</name>
        <dbReference type="ChEBI" id="CHEBI:30413"/>
    </cofactor>
</comment>
<evidence type="ECO:0000256" key="9">
    <source>
        <dbReference type="RuleBase" id="RU000461"/>
    </source>
</evidence>
<reference evidence="11 12" key="1">
    <citation type="submission" date="2024-03" db="EMBL/GenBank/DDBJ databases">
        <title>Adaptation during the transition from Ophiocordyceps entomopathogen to insect associate is accompanied by gene loss and intensified selection.</title>
        <authorList>
            <person name="Ward C.M."/>
            <person name="Onetto C.A."/>
            <person name="Borneman A.R."/>
        </authorList>
    </citation>
    <scope>NUCLEOTIDE SEQUENCE [LARGE SCALE GENOMIC DNA]</scope>
    <source>
        <strain evidence="11">AWRI1</strain>
        <tissue evidence="11">Single Adult Female</tissue>
    </source>
</reference>
<keyword evidence="3 8" id="KW-0349">Heme</keyword>
<name>A0AAN9XYU6_9HEMI</name>
<evidence type="ECO:0000313" key="12">
    <source>
        <dbReference type="Proteomes" id="UP001367676"/>
    </source>
</evidence>
<evidence type="ECO:0000256" key="3">
    <source>
        <dbReference type="ARBA" id="ARBA00022617"/>
    </source>
</evidence>
<evidence type="ECO:0008006" key="13">
    <source>
        <dbReference type="Google" id="ProtNLM"/>
    </source>
</evidence>
<evidence type="ECO:0000256" key="2">
    <source>
        <dbReference type="ARBA" id="ARBA00010617"/>
    </source>
</evidence>
<keyword evidence="5 9" id="KW-0560">Oxidoreductase</keyword>
<protein>
    <recommendedName>
        <fullName evidence="13">Cytochrome P450</fullName>
    </recommendedName>
</protein>
<dbReference type="GO" id="GO:0005737">
    <property type="term" value="C:cytoplasm"/>
    <property type="evidence" value="ECO:0007669"/>
    <property type="project" value="TreeGrafter"/>
</dbReference>
<dbReference type="InterPro" id="IPR002401">
    <property type="entry name" value="Cyt_P450_E_grp-I"/>
</dbReference>
<dbReference type="PANTHER" id="PTHR24300:SF376">
    <property type="entry name" value="CYTOCHROME P450 15A1"/>
    <property type="match status" value="1"/>
</dbReference>
<dbReference type="Proteomes" id="UP001367676">
    <property type="component" value="Unassembled WGS sequence"/>
</dbReference>
<proteinExistence type="inferred from homology"/>
<dbReference type="SUPFAM" id="SSF48264">
    <property type="entry name" value="Cytochrome P450"/>
    <property type="match status" value="1"/>
</dbReference>
<dbReference type="InterPro" id="IPR050182">
    <property type="entry name" value="Cytochrome_P450_fam2"/>
</dbReference>
<dbReference type="Gene3D" id="1.10.630.10">
    <property type="entry name" value="Cytochrome P450"/>
    <property type="match status" value="1"/>
</dbReference>
<evidence type="ECO:0000256" key="1">
    <source>
        <dbReference type="ARBA" id="ARBA00001971"/>
    </source>
</evidence>
<dbReference type="PRINTS" id="PR00385">
    <property type="entry name" value="P450"/>
</dbReference>
<accession>A0AAN9XYU6</accession>
<dbReference type="GO" id="GO:0008395">
    <property type="term" value="F:steroid hydroxylase activity"/>
    <property type="evidence" value="ECO:0007669"/>
    <property type="project" value="TreeGrafter"/>
</dbReference>
<evidence type="ECO:0000256" key="7">
    <source>
        <dbReference type="ARBA" id="ARBA00023033"/>
    </source>
</evidence>
<dbReference type="InterPro" id="IPR036396">
    <property type="entry name" value="Cyt_P450_sf"/>
</dbReference>
<dbReference type="InterPro" id="IPR017972">
    <property type="entry name" value="Cyt_P450_CS"/>
</dbReference>